<evidence type="ECO:0000256" key="2">
    <source>
        <dbReference type="ARBA" id="ARBA00022840"/>
    </source>
</evidence>
<feature type="domain" description="ABC transporter" evidence="3">
    <location>
        <begin position="3"/>
        <end position="228"/>
    </location>
</feature>
<protein>
    <submittedName>
        <fullName evidence="4">ABC-2 type transport system ATP-binding protein</fullName>
    </submittedName>
</protein>
<keyword evidence="1" id="KW-0547">Nucleotide-binding</keyword>
<dbReference type="Proteomes" id="UP000277108">
    <property type="component" value="Unassembled WGS sequence"/>
</dbReference>
<evidence type="ECO:0000313" key="5">
    <source>
        <dbReference type="Proteomes" id="UP000277108"/>
    </source>
</evidence>
<dbReference type="SUPFAM" id="SSF52540">
    <property type="entry name" value="P-loop containing nucleoside triphosphate hydrolases"/>
    <property type="match status" value="1"/>
</dbReference>
<dbReference type="Pfam" id="PF00005">
    <property type="entry name" value="ABC_tran"/>
    <property type="match status" value="1"/>
</dbReference>
<dbReference type="RefSeq" id="WP_123807068.1">
    <property type="nucleotide sequence ID" value="NZ_RKRK01000002.1"/>
</dbReference>
<dbReference type="AlphaFoldDB" id="A0A3N5BQX6"/>
<evidence type="ECO:0000259" key="3">
    <source>
        <dbReference type="PROSITE" id="PS50893"/>
    </source>
</evidence>
<sequence length="301" mass="34372">MNIEISNLTKTIEGQKVINHFNLLISEGSIHGILGSNGAGKTTMLKVMAGLLKAEIGQVNFDGCSIYDNSALKQKVVFVPDIPYFFRGASLQDQRKFYERVYQSFDGKRFEQLCDMFQLDVKQPIASFSKGMQRQALFILVLSIKADILLLDEPFDGLDPIIRQKIKNLLIQEVSERSVTLVISSHNLREVEDLCDAVTILHYGQKIYSSAIDTMKTNICKLQIAFRSDPPKALFDQLQIYKQTKTGRVYTLLIRKDNNIEQIITQFNPLMYDILPLTLEEIFSYEMGERGYEIHNIILES</sequence>
<evidence type="ECO:0000256" key="1">
    <source>
        <dbReference type="ARBA" id="ARBA00022741"/>
    </source>
</evidence>
<dbReference type="GO" id="GO:0005524">
    <property type="term" value="F:ATP binding"/>
    <property type="evidence" value="ECO:0007669"/>
    <property type="project" value="UniProtKB-KW"/>
</dbReference>
<organism evidence="4 5">
    <name type="scientific">Abyssicoccus albus</name>
    <dbReference type="NCBI Taxonomy" id="1817405"/>
    <lineage>
        <taxon>Bacteria</taxon>
        <taxon>Bacillati</taxon>
        <taxon>Bacillota</taxon>
        <taxon>Bacilli</taxon>
        <taxon>Bacillales</taxon>
        <taxon>Abyssicoccaceae</taxon>
    </lineage>
</organism>
<dbReference type="SMART" id="SM00382">
    <property type="entry name" value="AAA"/>
    <property type="match status" value="1"/>
</dbReference>
<dbReference type="OrthoDB" id="9801987at2"/>
<name>A0A3N5BQX6_9BACL</name>
<dbReference type="InterPro" id="IPR003439">
    <property type="entry name" value="ABC_transporter-like_ATP-bd"/>
</dbReference>
<dbReference type="InterPro" id="IPR027417">
    <property type="entry name" value="P-loop_NTPase"/>
</dbReference>
<dbReference type="CDD" id="cd03230">
    <property type="entry name" value="ABC_DR_subfamily_A"/>
    <property type="match status" value="1"/>
</dbReference>
<dbReference type="PANTHER" id="PTHR43158">
    <property type="entry name" value="SKFA PEPTIDE EXPORT ATP-BINDING PROTEIN SKFE"/>
    <property type="match status" value="1"/>
</dbReference>
<dbReference type="PANTHER" id="PTHR43158:SF10">
    <property type="entry name" value="ABC TRANSPORTER ATP-BINDING PROTEIN YTRB"/>
    <property type="match status" value="1"/>
</dbReference>
<keyword evidence="2 4" id="KW-0067">ATP-binding</keyword>
<comment type="caution">
    <text evidence="4">The sequence shown here is derived from an EMBL/GenBank/DDBJ whole genome shotgun (WGS) entry which is preliminary data.</text>
</comment>
<evidence type="ECO:0000313" key="4">
    <source>
        <dbReference type="EMBL" id="RPF57410.1"/>
    </source>
</evidence>
<dbReference type="Gene3D" id="3.40.50.300">
    <property type="entry name" value="P-loop containing nucleotide triphosphate hydrolases"/>
    <property type="match status" value="1"/>
</dbReference>
<keyword evidence="5" id="KW-1185">Reference proteome</keyword>
<dbReference type="GO" id="GO:0016887">
    <property type="term" value="F:ATP hydrolysis activity"/>
    <property type="evidence" value="ECO:0007669"/>
    <property type="project" value="InterPro"/>
</dbReference>
<proteinExistence type="predicted"/>
<reference evidence="4 5" key="1">
    <citation type="submission" date="2018-11" db="EMBL/GenBank/DDBJ databases">
        <title>Genomic Encyclopedia of Type Strains, Phase IV (KMG-IV): sequencing the most valuable type-strain genomes for metagenomic binning, comparative biology and taxonomic classification.</title>
        <authorList>
            <person name="Goeker M."/>
        </authorList>
    </citation>
    <scope>NUCLEOTIDE SEQUENCE [LARGE SCALE GENOMIC DNA]</scope>
    <source>
        <strain evidence="4 5">DSM 29158</strain>
    </source>
</reference>
<gene>
    <name evidence="4" type="ORF">EDD62_0028</name>
</gene>
<dbReference type="InterPro" id="IPR003593">
    <property type="entry name" value="AAA+_ATPase"/>
</dbReference>
<dbReference type="PROSITE" id="PS50893">
    <property type="entry name" value="ABC_TRANSPORTER_2"/>
    <property type="match status" value="1"/>
</dbReference>
<dbReference type="EMBL" id="RKRK01000002">
    <property type="protein sequence ID" value="RPF57410.1"/>
    <property type="molecule type" value="Genomic_DNA"/>
</dbReference>
<accession>A0A3N5BQX6</accession>